<reference evidence="2 3" key="1">
    <citation type="submission" date="2017-07" db="EMBL/GenBank/DDBJ databases">
        <title>Genome sequencing and assembly of Paenibacillus rigui.</title>
        <authorList>
            <person name="Mayilraj S."/>
        </authorList>
    </citation>
    <scope>NUCLEOTIDE SEQUENCE [LARGE SCALE GENOMIC DNA]</scope>
    <source>
        <strain evidence="2 3">JCM 16352</strain>
    </source>
</reference>
<evidence type="ECO:0000313" key="3">
    <source>
        <dbReference type="Proteomes" id="UP000215509"/>
    </source>
</evidence>
<proteinExistence type="predicted"/>
<sequence>MDYVKVVVELDDKFSGKMRKITKEIIRFTKVTTLATTAVKRLALLNVAAVASFAVLNLSAKNAFTSIKKGSLSASSNLMLLTAQTALFGRVAKNASASFKGALPAAGAKGSSAAAAEGSGGGLLSTIGGAAVKSTYAVSKAALKLSSDAEQANIAFESMLGSSDKAKQFSDELAAFSNKSPFELPQIREASKKLLSYGMTAESVVPMLTAVGNATTGLGLGSESFDEITGALAKMKLDGKVSSEEMDKLVEAGIPAWDILSGKIKVSTDDLNEMAESGTLPADKALKDLTDGMNNRFPSAMAKQGQTLEGLYSQLKKTFENSLLQKWGDGISNALKPRLEMLMGWISQNSSTISQWGQMIHTAAFGATDAILNAFQFAFNYVKTQYFNNPEFMNLSVPAKIAFILDDLLNNFNTWLKSGGQEQISKTTELLAASLTDSIKTIVEPLLPVAQDIGIRIAGGIIEGLERTIAENPLLMTIIGGFLGAEMGAIFGPYGVLIGAGLGAGLGLYGSYAAKDAVAERDKVAAASNNSSVPFSNGPRLLPSQNVPSMYHHAGGLDRVPYNGYHALLHKDERVQTKAEADAWRSGDARSPLQFNFHYHGERMSEAEIDNVMGIFVRKMEALS</sequence>
<name>A0A229USX2_9BACL</name>
<accession>A0A229USX2</accession>
<organism evidence="2 3">
    <name type="scientific">Paenibacillus rigui</name>
    <dbReference type="NCBI Taxonomy" id="554312"/>
    <lineage>
        <taxon>Bacteria</taxon>
        <taxon>Bacillati</taxon>
        <taxon>Bacillota</taxon>
        <taxon>Bacilli</taxon>
        <taxon>Bacillales</taxon>
        <taxon>Paenibacillaceae</taxon>
        <taxon>Paenibacillus</taxon>
    </lineage>
</organism>
<keyword evidence="3" id="KW-1185">Reference proteome</keyword>
<dbReference type="Proteomes" id="UP000215509">
    <property type="component" value="Unassembled WGS sequence"/>
</dbReference>
<evidence type="ECO:0000259" key="1">
    <source>
        <dbReference type="Pfam" id="PF20155"/>
    </source>
</evidence>
<dbReference type="InterPro" id="IPR013491">
    <property type="entry name" value="Tape_meas_N"/>
</dbReference>
<gene>
    <name evidence="2" type="ORF">CF651_09800</name>
</gene>
<evidence type="ECO:0000313" key="2">
    <source>
        <dbReference type="EMBL" id="OXM86460.1"/>
    </source>
</evidence>
<dbReference type="RefSeq" id="WP_094014676.1">
    <property type="nucleotide sequence ID" value="NZ_NMQW01000014.1"/>
</dbReference>
<dbReference type="InterPro" id="IPR053058">
    <property type="entry name" value="Mulikevirus_tape_measure"/>
</dbReference>
<feature type="domain" description="Tape measure protein N-terminal" evidence="1">
    <location>
        <begin position="141"/>
        <end position="321"/>
    </location>
</feature>
<dbReference type="EMBL" id="NMQW01000014">
    <property type="protein sequence ID" value="OXM86460.1"/>
    <property type="molecule type" value="Genomic_DNA"/>
</dbReference>
<comment type="caution">
    <text evidence="2">The sequence shown here is derived from an EMBL/GenBank/DDBJ whole genome shotgun (WGS) entry which is preliminary data.</text>
</comment>
<dbReference type="AlphaFoldDB" id="A0A229USX2"/>
<dbReference type="NCBIfam" id="TIGR02675">
    <property type="entry name" value="tape_meas_nterm"/>
    <property type="match status" value="1"/>
</dbReference>
<dbReference type="PANTHER" id="PTHR38812">
    <property type="entry name" value="MU-LIKE PROPHAGE FLUMU PROTEIN GP42"/>
    <property type="match status" value="1"/>
</dbReference>
<dbReference type="Pfam" id="PF20155">
    <property type="entry name" value="TMP_3"/>
    <property type="match status" value="1"/>
</dbReference>
<dbReference type="OrthoDB" id="90760at2"/>
<protein>
    <recommendedName>
        <fullName evidence="1">Tape measure protein N-terminal domain-containing protein</fullName>
    </recommendedName>
</protein>
<dbReference type="PANTHER" id="PTHR38812:SF2">
    <property type="entry name" value="MU-LIKE PROPHAGE FLUMU PROTEIN GP42"/>
    <property type="match status" value="1"/>
</dbReference>